<reference evidence="1 2" key="1">
    <citation type="journal article" date="2021" name="Sci. Rep.">
        <title>Chromosome anchoring in Senegalese sole (Solea senegalensis) reveals sex-associated markers and genome rearrangements in flatfish.</title>
        <authorList>
            <person name="Guerrero-Cozar I."/>
            <person name="Gomez-Garrido J."/>
            <person name="Berbel C."/>
            <person name="Martinez-Blanch J.F."/>
            <person name="Alioto T."/>
            <person name="Claros M.G."/>
            <person name="Gagnaire P.A."/>
            <person name="Manchado M."/>
        </authorList>
    </citation>
    <scope>NUCLEOTIDE SEQUENCE [LARGE SCALE GENOMIC DNA]</scope>
    <source>
        <strain evidence="1">Sse05_10M</strain>
    </source>
</reference>
<organism evidence="1 2">
    <name type="scientific">Solea senegalensis</name>
    <name type="common">Senegalese sole</name>
    <dbReference type="NCBI Taxonomy" id="28829"/>
    <lineage>
        <taxon>Eukaryota</taxon>
        <taxon>Metazoa</taxon>
        <taxon>Chordata</taxon>
        <taxon>Craniata</taxon>
        <taxon>Vertebrata</taxon>
        <taxon>Euteleostomi</taxon>
        <taxon>Actinopterygii</taxon>
        <taxon>Neopterygii</taxon>
        <taxon>Teleostei</taxon>
        <taxon>Neoteleostei</taxon>
        <taxon>Acanthomorphata</taxon>
        <taxon>Carangaria</taxon>
        <taxon>Pleuronectiformes</taxon>
        <taxon>Pleuronectoidei</taxon>
        <taxon>Soleidae</taxon>
        <taxon>Solea</taxon>
    </lineage>
</organism>
<keyword evidence="2" id="KW-1185">Reference proteome</keyword>
<comment type="caution">
    <text evidence="1">The sequence shown here is derived from an EMBL/GenBank/DDBJ whole genome shotgun (WGS) entry which is preliminary data.</text>
</comment>
<sequence length="280" mass="32587">MMYTVEPEQTNPNYIISSFSALINTRSDNLESMVSANALKIEGLKKTVDFVCAEINDVKNKVCTLEKKMANEERRVDTCQLRVSDLERYSRRWNLRLYGVEESDKEQEGHRGKFLRKYGIHIAKAKRAEEEEVISNISLFYQRPPDDVSEENKLLLLELQNKLDELYRRKAEGAFIRSRKRWLEEGEQNSAYFFHLIKYRSKINSIHTLNVNGVITDDNKLISDFCSKFYSDLYSSKCNDEVTTQFLDSVNNVRKIDMADKDYCDTPLTIAEVSDSIARL</sequence>
<dbReference type="Proteomes" id="UP000693946">
    <property type="component" value="Linkage Group LG10"/>
</dbReference>
<evidence type="ECO:0000313" key="1">
    <source>
        <dbReference type="EMBL" id="KAG7523103.1"/>
    </source>
</evidence>
<protein>
    <submittedName>
        <fullName evidence="1">Uncharacterized protein</fullName>
    </submittedName>
</protein>
<gene>
    <name evidence="1" type="ORF">JOB18_039455</name>
</gene>
<accession>A0AAV6T0Y4</accession>
<name>A0AAV6T0Y4_SOLSE</name>
<dbReference type="AlphaFoldDB" id="A0AAV6T0Y4"/>
<proteinExistence type="predicted"/>
<evidence type="ECO:0000313" key="2">
    <source>
        <dbReference type="Proteomes" id="UP000693946"/>
    </source>
</evidence>
<dbReference type="EMBL" id="JAGKHQ010000002">
    <property type="protein sequence ID" value="KAG7523103.1"/>
    <property type="molecule type" value="Genomic_DNA"/>
</dbReference>